<dbReference type="RefSeq" id="WP_149933475.1">
    <property type="nucleotide sequence ID" value="NZ_CAXKYC010000001.1"/>
</dbReference>
<protein>
    <submittedName>
        <fullName evidence="2">Clostripain-related cysteine peptidase</fullName>
    </submittedName>
</protein>
<proteinExistence type="predicted"/>
<gene>
    <name evidence="2" type="ORF">PZH42_00645</name>
</gene>
<reference evidence="2" key="1">
    <citation type="submission" date="2023-03" db="EMBL/GenBank/DDBJ databases">
        <title>DFI Biobank Strains.</title>
        <authorList>
            <person name="Mostad J."/>
            <person name="Paddock L."/>
            <person name="Medina S."/>
            <person name="Waligurski E."/>
            <person name="Barat B."/>
            <person name="Smith R."/>
            <person name="Burgo V."/>
            <person name="Metcalfe C."/>
            <person name="Woodson C."/>
            <person name="Sundararajan A."/>
            <person name="Ramaswamy R."/>
            <person name="Lin H."/>
            <person name="Pamer E.G."/>
        </authorList>
    </citation>
    <scope>NUCLEOTIDE SEQUENCE</scope>
    <source>
        <strain evidence="2">DFI.9.5</strain>
    </source>
</reference>
<dbReference type="AlphaFoldDB" id="A0AAW6LZ44"/>
<dbReference type="PANTHER" id="PTHR37835">
    <property type="entry name" value="ALPHA-CLOSTRIPAIN"/>
    <property type="match status" value="1"/>
</dbReference>
<evidence type="ECO:0000313" key="3">
    <source>
        <dbReference type="Proteomes" id="UP001221924"/>
    </source>
</evidence>
<accession>A0AAW6LZ44</accession>
<dbReference type="Gene3D" id="3.40.50.11970">
    <property type="match status" value="1"/>
</dbReference>
<organism evidence="2 3">
    <name type="scientific">Bacteroides cellulosilyticus</name>
    <dbReference type="NCBI Taxonomy" id="246787"/>
    <lineage>
        <taxon>Bacteria</taxon>
        <taxon>Pseudomonadati</taxon>
        <taxon>Bacteroidota</taxon>
        <taxon>Bacteroidia</taxon>
        <taxon>Bacteroidales</taxon>
        <taxon>Bacteroidaceae</taxon>
        <taxon>Bacteroides</taxon>
    </lineage>
</organism>
<feature type="signal peptide" evidence="1">
    <location>
        <begin position="1"/>
        <end position="27"/>
    </location>
</feature>
<dbReference type="PANTHER" id="PTHR37835:SF1">
    <property type="entry name" value="ALPHA-CLOSTRIPAIN"/>
    <property type="match status" value="1"/>
</dbReference>
<sequence length="441" mass="50183">MAFMNTIQLLCRNITAIILLSFTAMFASCDNDDDNINEEPLPEEPQPVERTILAYIWGDIDGESGLVLSNSQLDYINKMEAGWDDSYAGSLYVYIDPSPMFVQFENPVLLKIKRDDTPAIVSEVVKEYEPIGTHGDIARYPEVQNDVRAIAPAKSYGLMLFGHGSGILPFGLNDDNTFRTKGMGGDAVKYLENREIADLTLPDYEFMIMHACMMASVEVAFELRHKTRYLVASEVSLSSVGWPWHENLSYLYTSPRADLSKFVLHSCEWLYNNSADDDKCATLSLIDASQLDKLAADTKKALMDSKITLADIQDAFINKCHLTENYFDDGKGEELFQKNFPSAQLDFVDFMRKTGAFTDEWFSTYNKACLINTYGFGKDVKMYDEVDNHIEPYYNGLSIYPIMALENYSGFQLFQDYVNYAIRSYRLNQWYTACGFDLIDK</sequence>
<dbReference type="InterPro" id="IPR005077">
    <property type="entry name" value="Peptidase_C11"/>
</dbReference>
<keyword evidence="1" id="KW-0732">Signal</keyword>
<dbReference type="Pfam" id="PF03415">
    <property type="entry name" value="Peptidase_C11"/>
    <property type="match status" value="1"/>
</dbReference>
<evidence type="ECO:0000256" key="1">
    <source>
        <dbReference type="SAM" id="SignalP"/>
    </source>
</evidence>
<dbReference type="Proteomes" id="UP001221924">
    <property type="component" value="Unassembled WGS sequence"/>
</dbReference>
<feature type="chain" id="PRO_5043734021" evidence="1">
    <location>
        <begin position="28"/>
        <end position="441"/>
    </location>
</feature>
<name>A0AAW6LZ44_9BACE</name>
<evidence type="ECO:0000313" key="2">
    <source>
        <dbReference type="EMBL" id="MDE8692607.1"/>
    </source>
</evidence>
<comment type="caution">
    <text evidence="2">The sequence shown here is derived from an EMBL/GenBank/DDBJ whole genome shotgun (WGS) entry which is preliminary data.</text>
</comment>
<dbReference type="EMBL" id="JARFID010000001">
    <property type="protein sequence ID" value="MDE8692607.1"/>
    <property type="molecule type" value="Genomic_DNA"/>
</dbReference>